<evidence type="ECO:0000313" key="10">
    <source>
        <dbReference type="EMBL" id="TDQ32596.1"/>
    </source>
</evidence>
<evidence type="ECO:0000256" key="2">
    <source>
        <dbReference type="ARBA" id="ARBA00011738"/>
    </source>
</evidence>
<dbReference type="GO" id="GO:0052717">
    <property type="term" value="F:tRNA-specific adenosine-34 deaminase activity"/>
    <property type="evidence" value="ECO:0007669"/>
    <property type="project" value="UniProtKB-UniRule"/>
</dbReference>
<reference evidence="10 11" key="1">
    <citation type="submission" date="2019-03" db="EMBL/GenBank/DDBJ databases">
        <title>Genomic Encyclopedia of Archaeal and Bacterial Type Strains, Phase II (KMG-II): from individual species to whole genera.</title>
        <authorList>
            <person name="Goeker M."/>
        </authorList>
    </citation>
    <scope>NUCLEOTIDE SEQUENCE [LARGE SCALE GENOMIC DNA]</scope>
    <source>
        <strain evidence="10 11">DSM 18435</strain>
    </source>
</reference>
<evidence type="ECO:0000256" key="1">
    <source>
        <dbReference type="ARBA" id="ARBA00010669"/>
    </source>
</evidence>
<sequence>MEGILDDSYFMKKALQEAEVAYGLGEIPVGAVIVVQGRIIARAHNLTERLHDVTAHAEMQAITAAANFLGGKYLHRCTLYVTLEPCQMCAGALYWSQIPRIVYGAHDPQRGFAAMGAQMHPKTEIIGGVLEHEAATLMKQFFIEKRNLN</sequence>
<dbReference type="SUPFAM" id="SSF53927">
    <property type="entry name" value="Cytidine deaminase-like"/>
    <property type="match status" value="1"/>
</dbReference>
<comment type="subunit">
    <text evidence="2 8">Homodimer.</text>
</comment>
<keyword evidence="3 8" id="KW-0819">tRNA processing</keyword>
<dbReference type="PROSITE" id="PS51747">
    <property type="entry name" value="CYT_DCMP_DEAMINASES_2"/>
    <property type="match status" value="1"/>
</dbReference>
<evidence type="ECO:0000256" key="4">
    <source>
        <dbReference type="ARBA" id="ARBA00022723"/>
    </source>
</evidence>
<comment type="cofactor">
    <cofactor evidence="8">
        <name>Zn(2+)</name>
        <dbReference type="ChEBI" id="CHEBI:29105"/>
    </cofactor>
    <text evidence="8">Binds 1 zinc ion per subunit.</text>
</comment>
<feature type="binding site" evidence="8">
    <location>
        <position position="86"/>
    </location>
    <ligand>
        <name>Zn(2+)</name>
        <dbReference type="ChEBI" id="CHEBI:29105"/>
        <note>catalytic</note>
    </ligand>
</feature>
<dbReference type="InterPro" id="IPR028883">
    <property type="entry name" value="tRNA_aden_deaminase"/>
</dbReference>
<comment type="caution">
    <text evidence="10">The sequence shown here is derived from an EMBL/GenBank/DDBJ whole genome shotgun (WGS) entry which is preliminary data.</text>
</comment>
<dbReference type="OrthoDB" id="9802676at2"/>
<dbReference type="HAMAP" id="MF_00972">
    <property type="entry name" value="tRNA_aden_deaminase"/>
    <property type="match status" value="1"/>
</dbReference>
<dbReference type="CDD" id="cd01285">
    <property type="entry name" value="nucleoside_deaminase"/>
    <property type="match status" value="1"/>
</dbReference>
<organism evidence="10 11">
    <name type="scientific">Zeaxanthinibacter enoshimensis</name>
    <dbReference type="NCBI Taxonomy" id="392009"/>
    <lineage>
        <taxon>Bacteria</taxon>
        <taxon>Pseudomonadati</taxon>
        <taxon>Bacteroidota</taxon>
        <taxon>Flavobacteriia</taxon>
        <taxon>Flavobacteriales</taxon>
        <taxon>Flavobacteriaceae</taxon>
        <taxon>Zeaxanthinibacter</taxon>
    </lineage>
</organism>
<dbReference type="InterPro" id="IPR002125">
    <property type="entry name" value="CMP_dCMP_dom"/>
</dbReference>
<evidence type="ECO:0000256" key="3">
    <source>
        <dbReference type="ARBA" id="ARBA00022694"/>
    </source>
</evidence>
<dbReference type="Pfam" id="PF00383">
    <property type="entry name" value="dCMP_cyt_deam_1"/>
    <property type="match status" value="1"/>
</dbReference>
<dbReference type="InterPro" id="IPR016192">
    <property type="entry name" value="APOBEC/CMP_deaminase_Zn-bd"/>
</dbReference>
<dbReference type="Gene3D" id="3.40.140.10">
    <property type="entry name" value="Cytidine Deaminase, domain 2"/>
    <property type="match status" value="1"/>
</dbReference>
<dbReference type="AlphaFoldDB" id="A0A4R6TQ74"/>
<dbReference type="PANTHER" id="PTHR11079">
    <property type="entry name" value="CYTOSINE DEAMINASE FAMILY MEMBER"/>
    <property type="match status" value="1"/>
</dbReference>
<feature type="binding site" evidence="8">
    <location>
        <position position="56"/>
    </location>
    <ligand>
        <name>Zn(2+)</name>
        <dbReference type="ChEBI" id="CHEBI:29105"/>
        <note>catalytic</note>
    </ligand>
</feature>
<feature type="active site" description="Proton donor" evidence="8">
    <location>
        <position position="58"/>
    </location>
</feature>
<dbReference type="RefSeq" id="WP_133642644.1">
    <property type="nucleotide sequence ID" value="NZ_SNYI01000001.1"/>
</dbReference>
<protein>
    <recommendedName>
        <fullName evidence="8">tRNA-specific adenosine deaminase</fullName>
        <ecNumber evidence="8">3.5.4.33</ecNumber>
    </recommendedName>
</protein>
<dbReference type="GO" id="GO:0002100">
    <property type="term" value="P:tRNA wobble adenosine to inosine editing"/>
    <property type="evidence" value="ECO:0007669"/>
    <property type="project" value="UniProtKB-UniRule"/>
</dbReference>
<keyword evidence="4 8" id="KW-0479">Metal-binding</keyword>
<evidence type="ECO:0000256" key="8">
    <source>
        <dbReference type="HAMAP-Rule" id="MF_00972"/>
    </source>
</evidence>
<comment type="function">
    <text evidence="8">Catalyzes the deamination of adenosine to inosine at the wobble position 34 of tRNA(Arg2).</text>
</comment>
<evidence type="ECO:0000256" key="7">
    <source>
        <dbReference type="ARBA" id="ARBA00048045"/>
    </source>
</evidence>
<dbReference type="GO" id="GO:0008270">
    <property type="term" value="F:zinc ion binding"/>
    <property type="evidence" value="ECO:0007669"/>
    <property type="project" value="UniProtKB-UniRule"/>
</dbReference>
<evidence type="ECO:0000259" key="9">
    <source>
        <dbReference type="PROSITE" id="PS51747"/>
    </source>
</evidence>
<dbReference type="EC" id="3.5.4.33" evidence="8"/>
<comment type="similarity">
    <text evidence="1">Belongs to the cytidine and deoxycytidylate deaminase family. ADAT2 subfamily.</text>
</comment>
<feature type="binding site" evidence="8">
    <location>
        <position position="89"/>
    </location>
    <ligand>
        <name>Zn(2+)</name>
        <dbReference type="ChEBI" id="CHEBI:29105"/>
        <note>catalytic</note>
    </ligand>
</feature>
<dbReference type="EMBL" id="SNYI01000001">
    <property type="protein sequence ID" value="TDQ32596.1"/>
    <property type="molecule type" value="Genomic_DNA"/>
</dbReference>
<evidence type="ECO:0000256" key="6">
    <source>
        <dbReference type="ARBA" id="ARBA00022833"/>
    </source>
</evidence>
<feature type="domain" description="CMP/dCMP-type deaminase" evidence="9">
    <location>
        <begin position="5"/>
        <end position="115"/>
    </location>
</feature>
<dbReference type="Proteomes" id="UP000295468">
    <property type="component" value="Unassembled WGS sequence"/>
</dbReference>
<keyword evidence="6 8" id="KW-0862">Zinc</keyword>
<comment type="catalytic activity">
    <reaction evidence="7 8">
        <text>adenosine(34) in tRNA + H2O + H(+) = inosine(34) in tRNA + NH4(+)</text>
        <dbReference type="Rhea" id="RHEA:43168"/>
        <dbReference type="Rhea" id="RHEA-COMP:10373"/>
        <dbReference type="Rhea" id="RHEA-COMP:10374"/>
        <dbReference type="ChEBI" id="CHEBI:15377"/>
        <dbReference type="ChEBI" id="CHEBI:15378"/>
        <dbReference type="ChEBI" id="CHEBI:28938"/>
        <dbReference type="ChEBI" id="CHEBI:74411"/>
        <dbReference type="ChEBI" id="CHEBI:82852"/>
        <dbReference type="EC" id="3.5.4.33"/>
    </reaction>
</comment>
<dbReference type="PANTHER" id="PTHR11079:SF202">
    <property type="entry name" value="TRNA-SPECIFIC ADENOSINE DEAMINASE"/>
    <property type="match status" value="1"/>
</dbReference>
<keyword evidence="5 8" id="KW-0378">Hydrolase</keyword>
<keyword evidence="11" id="KW-1185">Reference proteome</keyword>
<dbReference type="PROSITE" id="PS00903">
    <property type="entry name" value="CYT_DCMP_DEAMINASES_1"/>
    <property type="match status" value="1"/>
</dbReference>
<evidence type="ECO:0000313" key="11">
    <source>
        <dbReference type="Proteomes" id="UP000295468"/>
    </source>
</evidence>
<gene>
    <name evidence="8" type="primary">tadA</name>
    <name evidence="10" type="ORF">CLV82_0429</name>
</gene>
<evidence type="ECO:0000256" key="5">
    <source>
        <dbReference type="ARBA" id="ARBA00022801"/>
    </source>
</evidence>
<accession>A0A4R6TQ74</accession>
<name>A0A4R6TQ74_9FLAO</name>
<proteinExistence type="inferred from homology"/>
<dbReference type="InterPro" id="IPR016193">
    <property type="entry name" value="Cytidine_deaminase-like"/>
</dbReference>